<sequence>MTTSPQRFARPNTPPAPPLRFNYADAVESMKANTKAHHKGKNTIKSYEGHIKRGREFLKKFAAEERAAQKAFTEANGQNNTNEGEEEALGGEQNISADPNFVFAFDGPPKPCTPTALALFINWKCFEEDLTGGTAYSIYSAFKWHYDTMCGDRYRGKWECDETTERCCGNPTQSAEVLDLVESCQKKDGEKERSHSKATSIEDMEAMYAESLCVCPEDFVPRTQADIAFMTTHLLWRAVSAFGFTIWTRNFETTNFRYGGIDFVGRERPVYGANPIDQLEFFRISLRERKNWQRKMKKGEQQMNGHVYNVYPLSASTSTPSIHLYKHLLIWLDFCEKYLLQRPWHPNDYPAKIPNGELLTTHCFRRGGAQYRFMFAPPGQKWTLSRIRWWGGWALGEKRDTLIRYLLDELYTYEEDHSDALKPGDTDISASGSHAGEALEMRPLTVAEGKQLLSATIPSIHVTIPHHPTTLPLPTPHITQHQTVHTSVGSYNSNSFGHPFPQAPSFPPAVFPSHRYPSTASVVTYGGSSDPIPYATTPFSHPVDAGRPQQTRRQATSSTRPLPVVPSRWRIPEISHKAGHDGWKQVVRDWKVASPPEHTVPLKDWQPEWYKGLGGQHTLYLQRKSIALEFIEEFDEDIARFIAYYGNATKNVTALFKAIQANDQVKAKRLTRAKKT</sequence>
<dbReference type="STRING" id="71717.A0A4Y7SP42"/>
<gene>
    <name evidence="2" type="ORF">FA13DRAFT_1757041</name>
</gene>
<keyword evidence="3" id="KW-1185">Reference proteome</keyword>
<feature type="region of interest" description="Disordered" evidence="1">
    <location>
        <begin position="536"/>
        <end position="563"/>
    </location>
</feature>
<feature type="compositionally biased region" description="Polar residues" evidence="1">
    <location>
        <begin position="548"/>
        <end position="560"/>
    </location>
</feature>
<protein>
    <submittedName>
        <fullName evidence="2">Uncharacterized protein</fullName>
    </submittedName>
</protein>
<accession>A0A4Y7SP42</accession>
<dbReference type="EMBL" id="QPFP01000078">
    <property type="protein sequence ID" value="TEB23418.1"/>
    <property type="molecule type" value="Genomic_DNA"/>
</dbReference>
<dbReference type="Proteomes" id="UP000298030">
    <property type="component" value="Unassembled WGS sequence"/>
</dbReference>
<comment type="caution">
    <text evidence="2">The sequence shown here is derived from an EMBL/GenBank/DDBJ whole genome shotgun (WGS) entry which is preliminary data.</text>
</comment>
<evidence type="ECO:0000313" key="2">
    <source>
        <dbReference type="EMBL" id="TEB23418.1"/>
    </source>
</evidence>
<reference evidence="2 3" key="1">
    <citation type="journal article" date="2019" name="Nat. Ecol. Evol.">
        <title>Megaphylogeny resolves global patterns of mushroom evolution.</title>
        <authorList>
            <person name="Varga T."/>
            <person name="Krizsan K."/>
            <person name="Foldi C."/>
            <person name="Dima B."/>
            <person name="Sanchez-Garcia M."/>
            <person name="Sanchez-Ramirez S."/>
            <person name="Szollosi G.J."/>
            <person name="Szarkandi J.G."/>
            <person name="Papp V."/>
            <person name="Albert L."/>
            <person name="Andreopoulos W."/>
            <person name="Angelini C."/>
            <person name="Antonin V."/>
            <person name="Barry K.W."/>
            <person name="Bougher N.L."/>
            <person name="Buchanan P."/>
            <person name="Buyck B."/>
            <person name="Bense V."/>
            <person name="Catcheside P."/>
            <person name="Chovatia M."/>
            <person name="Cooper J."/>
            <person name="Damon W."/>
            <person name="Desjardin D."/>
            <person name="Finy P."/>
            <person name="Geml J."/>
            <person name="Haridas S."/>
            <person name="Hughes K."/>
            <person name="Justo A."/>
            <person name="Karasinski D."/>
            <person name="Kautmanova I."/>
            <person name="Kiss B."/>
            <person name="Kocsube S."/>
            <person name="Kotiranta H."/>
            <person name="LaButti K.M."/>
            <person name="Lechner B.E."/>
            <person name="Liimatainen K."/>
            <person name="Lipzen A."/>
            <person name="Lukacs Z."/>
            <person name="Mihaltcheva S."/>
            <person name="Morgado L.N."/>
            <person name="Niskanen T."/>
            <person name="Noordeloos M.E."/>
            <person name="Ohm R.A."/>
            <person name="Ortiz-Santana B."/>
            <person name="Ovrebo C."/>
            <person name="Racz N."/>
            <person name="Riley R."/>
            <person name="Savchenko A."/>
            <person name="Shiryaev A."/>
            <person name="Soop K."/>
            <person name="Spirin V."/>
            <person name="Szebenyi C."/>
            <person name="Tomsovsky M."/>
            <person name="Tulloss R.E."/>
            <person name="Uehling J."/>
            <person name="Grigoriev I.V."/>
            <person name="Vagvolgyi C."/>
            <person name="Papp T."/>
            <person name="Martin F.M."/>
            <person name="Miettinen O."/>
            <person name="Hibbett D.S."/>
            <person name="Nagy L.G."/>
        </authorList>
    </citation>
    <scope>NUCLEOTIDE SEQUENCE [LARGE SCALE GENOMIC DNA]</scope>
    <source>
        <strain evidence="2 3">FP101781</strain>
    </source>
</reference>
<name>A0A4Y7SP42_COPMI</name>
<evidence type="ECO:0000313" key="3">
    <source>
        <dbReference type="Proteomes" id="UP000298030"/>
    </source>
</evidence>
<dbReference type="OrthoDB" id="164951at2759"/>
<evidence type="ECO:0000256" key="1">
    <source>
        <dbReference type="SAM" id="MobiDB-lite"/>
    </source>
</evidence>
<dbReference type="AlphaFoldDB" id="A0A4Y7SP42"/>
<proteinExistence type="predicted"/>
<organism evidence="2 3">
    <name type="scientific">Coprinellus micaceus</name>
    <name type="common">Glistening ink-cap mushroom</name>
    <name type="synonym">Coprinus micaceus</name>
    <dbReference type="NCBI Taxonomy" id="71717"/>
    <lineage>
        <taxon>Eukaryota</taxon>
        <taxon>Fungi</taxon>
        <taxon>Dikarya</taxon>
        <taxon>Basidiomycota</taxon>
        <taxon>Agaricomycotina</taxon>
        <taxon>Agaricomycetes</taxon>
        <taxon>Agaricomycetidae</taxon>
        <taxon>Agaricales</taxon>
        <taxon>Agaricineae</taxon>
        <taxon>Psathyrellaceae</taxon>
        <taxon>Coprinellus</taxon>
    </lineage>
</organism>